<dbReference type="SUPFAM" id="SSF161084">
    <property type="entry name" value="MAPEG domain-like"/>
    <property type="match status" value="1"/>
</dbReference>
<dbReference type="RefSeq" id="WP_126572483.1">
    <property type="nucleotide sequence ID" value="NZ_RXZH01000001.1"/>
</dbReference>
<keyword evidence="2 5" id="KW-0812">Transmembrane</keyword>
<evidence type="ECO:0000256" key="4">
    <source>
        <dbReference type="ARBA" id="ARBA00023136"/>
    </source>
</evidence>
<reference evidence="6 7" key="1">
    <citation type="submission" date="2018-12" db="EMBL/GenBank/DDBJ databases">
        <title>Vibrio sp. isolated from China Sea.</title>
        <authorList>
            <person name="Li Y."/>
        </authorList>
    </citation>
    <scope>NUCLEOTIDE SEQUENCE [LARGE SCALE GENOMIC DNA]</scope>
    <source>
        <strain evidence="6 7">BEI207</strain>
    </source>
</reference>
<keyword evidence="3 5" id="KW-1133">Transmembrane helix</keyword>
<dbReference type="Proteomes" id="UP000268973">
    <property type="component" value="Unassembled WGS sequence"/>
</dbReference>
<proteinExistence type="predicted"/>
<protein>
    <recommendedName>
        <fullName evidence="8">Glutathione S-transferase</fullName>
    </recommendedName>
</protein>
<feature type="transmembrane region" description="Helical" evidence="5">
    <location>
        <begin position="106"/>
        <end position="124"/>
    </location>
</feature>
<evidence type="ECO:0000313" key="7">
    <source>
        <dbReference type="Proteomes" id="UP000268973"/>
    </source>
</evidence>
<feature type="transmembrane region" description="Helical" evidence="5">
    <location>
        <begin position="6"/>
        <end position="22"/>
    </location>
</feature>
<dbReference type="PANTHER" id="PTHR35814">
    <property type="match status" value="1"/>
</dbReference>
<dbReference type="Gene3D" id="1.20.120.550">
    <property type="entry name" value="Membrane associated eicosanoid/glutathione metabolism-like domain"/>
    <property type="match status" value="1"/>
</dbReference>
<dbReference type="GO" id="GO:0016020">
    <property type="term" value="C:membrane"/>
    <property type="evidence" value="ECO:0007669"/>
    <property type="project" value="UniProtKB-SubCell"/>
</dbReference>
<dbReference type="InterPro" id="IPR023352">
    <property type="entry name" value="MAPEG-like_dom_sf"/>
</dbReference>
<keyword evidence="4 5" id="KW-0472">Membrane</keyword>
<dbReference type="AlphaFoldDB" id="A0A3S0QFE8"/>
<dbReference type="Pfam" id="PF01124">
    <property type="entry name" value="MAPEG"/>
    <property type="match status" value="1"/>
</dbReference>
<dbReference type="PANTHER" id="PTHR35814:SF1">
    <property type="entry name" value="GLUTATHIONE S-TRANSFERASE-RELATED"/>
    <property type="match status" value="1"/>
</dbReference>
<comment type="subcellular location">
    <subcellularLocation>
        <location evidence="1">Membrane</location>
    </subcellularLocation>
</comment>
<keyword evidence="7" id="KW-1185">Reference proteome</keyword>
<organism evidence="6 7">
    <name type="scientific">Vibrio aquaticus</name>
    <dbReference type="NCBI Taxonomy" id="2496559"/>
    <lineage>
        <taxon>Bacteria</taxon>
        <taxon>Pseudomonadati</taxon>
        <taxon>Pseudomonadota</taxon>
        <taxon>Gammaproteobacteria</taxon>
        <taxon>Vibrionales</taxon>
        <taxon>Vibrionaceae</taxon>
        <taxon>Vibrio</taxon>
    </lineage>
</organism>
<gene>
    <name evidence="6" type="ORF">EJ063_02810</name>
</gene>
<comment type="caution">
    <text evidence="6">The sequence shown here is derived from an EMBL/GenBank/DDBJ whole genome shotgun (WGS) entry which is preliminary data.</text>
</comment>
<evidence type="ECO:0000256" key="5">
    <source>
        <dbReference type="SAM" id="Phobius"/>
    </source>
</evidence>
<evidence type="ECO:0000256" key="1">
    <source>
        <dbReference type="ARBA" id="ARBA00004370"/>
    </source>
</evidence>
<sequence length="128" mass="14149">MVTALYAAILAALMIWLSIQVIKQRRKAQVKYADGGVDALTIARSAQSNAVDYVPITLMLMALLEHNGAQLWMIHLCGITFVVGRVLHAKGILADRLKGRVSGMKLTFLVMAALIVLNIAYLPFERLW</sequence>
<evidence type="ECO:0008006" key="8">
    <source>
        <dbReference type="Google" id="ProtNLM"/>
    </source>
</evidence>
<dbReference type="InterPro" id="IPR001129">
    <property type="entry name" value="Membr-assoc_MAPEG"/>
</dbReference>
<evidence type="ECO:0000256" key="3">
    <source>
        <dbReference type="ARBA" id="ARBA00022989"/>
    </source>
</evidence>
<name>A0A3S0QFE8_9VIBR</name>
<dbReference type="EMBL" id="RXZH01000001">
    <property type="protein sequence ID" value="RTZ17732.1"/>
    <property type="molecule type" value="Genomic_DNA"/>
</dbReference>
<accession>A0A3S0QFE8</accession>
<evidence type="ECO:0000256" key="2">
    <source>
        <dbReference type="ARBA" id="ARBA00022692"/>
    </source>
</evidence>
<evidence type="ECO:0000313" key="6">
    <source>
        <dbReference type="EMBL" id="RTZ17732.1"/>
    </source>
</evidence>
<dbReference type="OrthoDB" id="8537976at2"/>